<evidence type="ECO:0000256" key="5">
    <source>
        <dbReference type="HAMAP-Rule" id="MF_01341"/>
    </source>
</evidence>
<dbReference type="PANTHER" id="PTHR11721:SF3">
    <property type="entry name" value="LARGE RIBOSOMAL SUBUNIT PROTEIN UL15"/>
    <property type="match status" value="1"/>
</dbReference>
<dbReference type="GeneID" id="78819479"/>
<evidence type="ECO:0000256" key="6">
    <source>
        <dbReference type="RuleBase" id="RU003888"/>
    </source>
</evidence>
<gene>
    <name evidence="5" type="primary">rpl15</name>
    <name evidence="9" type="ORF">ACFQMA_05165</name>
</gene>
<feature type="region of interest" description="Disordered" evidence="7">
    <location>
        <begin position="1"/>
        <end position="57"/>
    </location>
</feature>
<dbReference type="GO" id="GO:0005840">
    <property type="term" value="C:ribosome"/>
    <property type="evidence" value="ECO:0007669"/>
    <property type="project" value="UniProtKB-KW"/>
</dbReference>
<dbReference type="SUPFAM" id="SSF52080">
    <property type="entry name" value="Ribosomal proteins L15p and L18e"/>
    <property type="match status" value="1"/>
</dbReference>
<dbReference type="InterPro" id="IPR021131">
    <property type="entry name" value="Ribosomal_uL15/eL18"/>
</dbReference>
<feature type="region of interest" description="Disordered" evidence="7">
    <location>
        <begin position="133"/>
        <end position="165"/>
    </location>
</feature>
<evidence type="ECO:0000256" key="7">
    <source>
        <dbReference type="SAM" id="MobiDB-lite"/>
    </source>
</evidence>
<evidence type="ECO:0000259" key="8">
    <source>
        <dbReference type="Pfam" id="PF00828"/>
    </source>
</evidence>
<dbReference type="GO" id="GO:0006412">
    <property type="term" value="P:translation"/>
    <property type="evidence" value="ECO:0007669"/>
    <property type="project" value="UniProtKB-UniRule"/>
</dbReference>
<feature type="compositionally biased region" description="Basic residues" evidence="7">
    <location>
        <begin position="1"/>
        <end position="30"/>
    </location>
</feature>
<evidence type="ECO:0000256" key="1">
    <source>
        <dbReference type="ARBA" id="ARBA00007320"/>
    </source>
</evidence>
<comment type="similarity">
    <text evidence="1 5 6">Belongs to the universal ribosomal protein uL15 family.</text>
</comment>
<keyword evidence="2 5" id="KW-0689">Ribosomal protein</keyword>
<dbReference type="AlphaFoldDB" id="A0ABD5XVU1"/>
<feature type="compositionally biased region" description="Basic and acidic residues" evidence="7">
    <location>
        <begin position="42"/>
        <end position="57"/>
    </location>
</feature>
<reference evidence="9 10" key="1">
    <citation type="journal article" date="2019" name="Int. J. Syst. Evol. Microbiol.">
        <title>The Global Catalogue of Microorganisms (GCM) 10K type strain sequencing project: providing services to taxonomists for standard genome sequencing and annotation.</title>
        <authorList>
            <consortium name="The Broad Institute Genomics Platform"/>
            <consortium name="The Broad Institute Genome Sequencing Center for Infectious Disease"/>
            <person name="Wu L."/>
            <person name="Ma J."/>
        </authorList>
    </citation>
    <scope>NUCLEOTIDE SEQUENCE [LARGE SCALE GENOMIC DNA]</scope>
    <source>
        <strain evidence="9 10">XZYJT29</strain>
    </source>
</reference>
<sequence length="165" mass="17845">MTSKKKRQRGSRTHGGGSHKNRRGAGHRGGRGNAGSRKHEMHNHGPWDKHGFKRPDDVQDDVETIDVRELDEDAALLAADGVADEEGDGYAIDARDVVEDGHEVDVVKVLGSGQVRNELHLVADDFSDAAEEKVEAAGGSVELTEAGQVRAEQTDKDTPDEEDDS</sequence>
<evidence type="ECO:0000256" key="4">
    <source>
        <dbReference type="ARBA" id="ARBA00035200"/>
    </source>
</evidence>
<evidence type="ECO:0000313" key="9">
    <source>
        <dbReference type="EMBL" id="MFC7139227.1"/>
    </source>
</evidence>
<dbReference type="InterPro" id="IPR001196">
    <property type="entry name" value="Ribosomal_uL15_CS"/>
</dbReference>
<proteinExistence type="inferred from homology"/>
<dbReference type="GO" id="GO:1990904">
    <property type="term" value="C:ribonucleoprotein complex"/>
    <property type="evidence" value="ECO:0007669"/>
    <property type="project" value="UniProtKB-KW"/>
</dbReference>
<dbReference type="InterPro" id="IPR036227">
    <property type="entry name" value="Ribosomal_uL15/eL18_sf"/>
</dbReference>
<keyword evidence="3 5" id="KW-0687">Ribonucleoprotein</keyword>
<evidence type="ECO:0000256" key="2">
    <source>
        <dbReference type="ARBA" id="ARBA00022980"/>
    </source>
</evidence>
<dbReference type="InterPro" id="IPR030878">
    <property type="entry name" value="Ribosomal_uL15"/>
</dbReference>
<dbReference type="Gene3D" id="4.10.990.10">
    <property type="match status" value="1"/>
</dbReference>
<keyword evidence="5" id="KW-0694">RNA-binding</keyword>
<keyword evidence="5" id="KW-0699">rRNA-binding</keyword>
<comment type="subunit">
    <text evidence="5">Part of the 50S ribosomal subunit.</text>
</comment>
<dbReference type="EMBL" id="JBHTAS010000001">
    <property type="protein sequence ID" value="MFC7139227.1"/>
    <property type="molecule type" value="Genomic_DNA"/>
</dbReference>
<dbReference type="PANTHER" id="PTHR11721">
    <property type="entry name" value="60S RIBOSOMAL PROTEIN L27A"/>
    <property type="match status" value="1"/>
</dbReference>
<keyword evidence="10" id="KW-1185">Reference proteome</keyword>
<accession>A0ABD5XVU1</accession>
<dbReference type="Gene3D" id="3.100.10.10">
    <property type="match status" value="1"/>
</dbReference>
<evidence type="ECO:0000313" key="10">
    <source>
        <dbReference type="Proteomes" id="UP001596432"/>
    </source>
</evidence>
<evidence type="ECO:0000256" key="3">
    <source>
        <dbReference type="ARBA" id="ARBA00023274"/>
    </source>
</evidence>
<organism evidence="9 10">
    <name type="scientific">Halosimplex aquaticum</name>
    <dbReference type="NCBI Taxonomy" id="3026162"/>
    <lineage>
        <taxon>Archaea</taxon>
        <taxon>Methanobacteriati</taxon>
        <taxon>Methanobacteriota</taxon>
        <taxon>Stenosarchaea group</taxon>
        <taxon>Halobacteria</taxon>
        <taxon>Halobacteriales</taxon>
        <taxon>Haloarculaceae</taxon>
        <taxon>Halosimplex</taxon>
    </lineage>
</organism>
<name>A0ABD5XVU1_9EURY</name>
<dbReference type="GO" id="GO:0019843">
    <property type="term" value="F:rRNA binding"/>
    <property type="evidence" value="ECO:0007669"/>
    <property type="project" value="UniProtKB-UniRule"/>
</dbReference>
<dbReference type="RefSeq" id="WP_274324824.1">
    <property type="nucleotide sequence ID" value="NZ_CP118158.1"/>
</dbReference>
<protein>
    <recommendedName>
        <fullName evidence="4 5">Large ribosomal subunit protein uL15</fullName>
    </recommendedName>
</protein>
<dbReference type="InterPro" id="IPR027386">
    <property type="entry name" value="Rbsml_uL15_N"/>
</dbReference>
<dbReference type="PROSITE" id="PS00475">
    <property type="entry name" value="RIBOSOMAL_L15"/>
    <property type="match status" value="1"/>
</dbReference>
<comment type="caution">
    <text evidence="9">The sequence shown here is derived from an EMBL/GenBank/DDBJ whole genome shotgun (WGS) entry which is preliminary data.</text>
</comment>
<feature type="domain" description="Large ribosomal subunit protein uL15/eL18" evidence="8">
    <location>
        <begin position="66"/>
        <end position="142"/>
    </location>
</feature>
<comment type="function">
    <text evidence="5">Binds to the 23S rRNA.</text>
</comment>
<dbReference type="Proteomes" id="UP001596432">
    <property type="component" value="Unassembled WGS sequence"/>
</dbReference>
<dbReference type="Pfam" id="PF00828">
    <property type="entry name" value="Ribosomal_L27A"/>
    <property type="match status" value="1"/>
</dbReference>
<dbReference type="HAMAP" id="MF_01341">
    <property type="entry name" value="Ribosomal_uL15"/>
    <property type="match status" value="1"/>
</dbReference>